<proteinExistence type="predicted"/>
<evidence type="ECO:0008006" key="4">
    <source>
        <dbReference type="Google" id="ProtNLM"/>
    </source>
</evidence>
<accession>A0ABP9MXC3</accession>
<gene>
    <name evidence="2" type="ORF">GCM10023338_18350</name>
</gene>
<sequence length="220" mass="25892">MKFNKIKINMIVKFYFKIAIIIFSFIFLSGCAQLLLNGKSEYYKNNITYYYYNEKSKSVYPGVDPQIEGSEADLLVWLDKINVDGKIEYKMKHIIVSAGITYVQGLSIVTYRNDEDFKIVAEKVKVISKWLNQSYEERERTKNTMNEYLAKNGLNDHMYKDLKDRYVWRADNDAITKEGIIITRSTNLTSPNRSIALNKRQLPLILIEPYMLYKIRYAQK</sequence>
<dbReference type="RefSeq" id="WP_077926285.1">
    <property type="nucleotide sequence ID" value="NZ_BAABKE010000006.1"/>
</dbReference>
<keyword evidence="1" id="KW-0812">Transmembrane</keyword>
<dbReference type="EMBL" id="BAABKE010000006">
    <property type="protein sequence ID" value="GAA5101833.1"/>
    <property type="molecule type" value="Genomic_DNA"/>
</dbReference>
<evidence type="ECO:0000313" key="3">
    <source>
        <dbReference type="Proteomes" id="UP001500631"/>
    </source>
</evidence>
<protein>
    <recommendedName>
        <fullName evidence="4">Lipoprotein</fullName>
    </recommendedName>
</protein>
<organism evidence="2 3">
    <name type="scientific">Wohlfahrtiimonas larvae</name>
    <dbReference type="NCBI Taxonomy" id="1157986"/>
    <lineage>
        <taxon>Bacteria</taxon>
        <taxon>Pseudomonadati</taxon>
        <taxon>Pseudomonadota</taxon>
        <taxon>Gammaproteobacteria</taxon>
        <taxon>Cardiobacteriales</taxon>
        <taxon>Ignatzschineriaceae</taxon>
        <taxon>Wohlfahrtiimonas</taxon>
    </lineage>
</organism>
<keyword evidence="1" id="KW-1133">Transmembrane helix</keyword>
<evidence type="ECO:0000256" key="1">
    <source>
        <dbReference type="SAM" id="Phobius"/>
    </source>
</evidence>
<reference evidence="3" key="1">
    <citation type="journal article" date="2019" name="Int. J. Syst. Evol. Microbiol.">
        <title>The Global Catalogue of Microorganisms (GCM) 10K type strain sequencing project: providing services to taxonomists for standard genome sequencing and annotation.</title>
        <authorList>
            <consortium name="The Broad Institute Genomics Platform"/>
            <consortium name="The Broad Institute Genome Sequencing Center for Infectious Disease"/>
            <person name="Wu L."/>
            <person name="Ma J."/>
        </authorList>
    </citation>
    <scope>NUCLEOTIDE SEQUENCE [LARGE SCALE GENOMIC DNA]</scope>
    <source>
        <strain evidence="3">JCM 18424</strain>
    </source>
</reference>
<keyword evidence="1" id="KW-0472">Membrane</keyword>
<evidence type="ECO:0000313" key="2">
    <source>
        <dbReference type="EMBL" id="GAA5101833.1"/>
    </source>
</evidence>
<feature type="transmembrane region" description="Helical" evidence="1">
    <location>
        <begin position="12"/>
        <end position="36"/>
    </location>
</feature>
<dbReference type="PROSITE" id="PS51257">
    <property type="entry name" value="PROKAR_LIPOPROTEIN"/>
    <property type="match status" value="1"/>
</dbReference>
<name>A0ABP9MXC3_9GAMM</name>
<comment type="caution">
    <text evidence="2">The sequence shown here is derived from an EMBL/GenBank/DDBJ whole genome shotgun (WGS) entry which is preliminary data.</text>
</comment>
<dbReference type="Proteomes" id="UP001500631">
    <property type="component" value="Unassembled WGS sequence"/>
</dbReference>
<keyword evidence="3" id="KW-1185">Reference proteome</keyword>